<evidence type="ECO:0000313" key="2">
    <source>
        <dbReference type="Proteomes" id="UP000326950"/>
    </source>
</evidence>
<dbReference type="InterPro" id="IPR021858">
    <property type="entry name" value="Fun_TF"/>
</dbReference>
<name>A0A5N6V480_ASPTM</name>
<dbReference type="Proteomes" id="UP000326950">
    <property type="component" value="Unassembled WGS sequence"/>
</dbReference>
<dbReference type="Pfam" id="PF11951">
    <property type="entry name" value="Fungal_trans_2"/>
    <property type="match status" value="1"/>
</dbReference>
<dbReference type="OrthoDB" id="4466705at2759"/>
<accession>A0A5N6V480</accession>
<protein>
    <submittedName>
        <fullName evidence="1">Uncharacterized protein</fullName>
    </submittedName>
</protein>
<organism evidence="1 2">
    <name type="scientific">Aspergillus tamarii</name>
    <dbReference type="NCBI Taxonomy" id="41984"/>
    <lineage>
        <taxon>Eukaryota</taxon>
        <taxon>Fungi</taxon>
        <taxon>Dikarya</taxon>
        <taxon>Ascomycota</taxon>
        <taxon>Pezizomycotina</taxon>
        <taxon>Eurotiomycetes</taxon>
        <taxon>Eurotiomycetidae</taxon>
        <taxon>Eurotiales</taxon>
        <taxon>Aspergillaceae</taxon>
        <taxon>Aspergillus</taxon>
        <taxon>Aspergillus subgen. Circumdati</taxon>
    </lineage>
</organism>
<keyword evidence="2" id="KW-1185">Reference proteome</keyword>
<dbReference type="AlphaFoldDB" id="A0A5N6V480"/>
<proteinExistence type="predicted"/>
<reference evidence="1 2" key="1">
    <citation type="submission" date="2019-04" db="EMBL/GenBank/DDBJ databases">
        <title>Friends and foes A comparative genomics study of 23 Aspergillus species from section Flavi.</title>
        <authorList>
            <consortium name="DOE Joint Genome Institute"/>
            <person name="Kjaerbolling I."/>
            <person name="Vesth T."/>
            <person name="Frisvad J.C."/>
            <person name="Nybo J.L."/>
            <person name="Theobald S."/>
            <person name="Kildgaard S."/>
            <person name="Isbrandt T."/>
            <person name="Kuo A."/>
            <person name="Sato A."/>
            <person name="Lyhne E.K."/>
            <person name="Kogle M.E."/>
            <person name="Wiebenga A."/>
            <person name="Kun R.S."/>
            <person name="Lubbers R.J."/>
            <person name="Makela M.R."/>
            <person name="Barry K."/>
            <person name="Chovatia M."/>
            <person name="Clum A."/>
            <person name="Daum C."/>
            <person name="Haridas S."/>
            <person name="He G."/>
            <person name="LaButti K."/>
            <person name="Lipzen A."/>
            <person name="Mondo S."/>
            <person name="Riley R."/>
            <person name="Salamov A."/>
            <person name="Simmons B.A."/>
            <person name="Magnuson J.K."/>
            <person name="Henrissat B."/>
            <person name="Mortensen U.H."/>
            <person name="Larsen T.O."/>
            <person name="Devries R.P."/>
            <person name="Grigoriev I.V."/>
            <person name="Machida M."/>
            <person name="Baker S.E."/>
            <person name="Andersen M.R."/>
        </authorList>
    </citation>
    <scope>NUCLEOTIDE SEQUENCE [LARGE SCALE GENOMIC DNA]</scope>
    <source>
        <strain evidence="1 2">CBS 117626</strain>
    </source>
</reference>
<gene>
    <name evidence="1" type="ORF">BDV40DRAFT_257392</name>
</gene>
<sequence>MVHSIMFAAQAFHDMSLGASYGPLTRFHLAKTLQYLQQSLEDSVEATTSSTMTVVGLLSLAGIIAGDLESAAKHMDGLQRIIELRGGWGTLIDRETIEHKAKT</sequence>
<evidence type="ECO:0000313" key="1">
    <source>
        <dbReference type="EMBL" id="KAE8165719.1"/>
    </source>
</evidence>
<dbReference type="EMBL" id="ML738598">
    <property type="protein sequence ID" value="KAE8165719.1"/>
    <property type="molecule type" value="Genomic_DNA"/>
</dbReference>